<feature type="region of interest" description="Disordered" evidence="1">
    <location>
        <begin position="385"/>
        <end position="415"/>
    </location>
</feature>
<dbReference type="OrthoDB" id="3800513at2759"/>
<evidence type="ECO:0000256" key="1">
    <source>
        <dbReference type="SAM" id="MobiDB-lite"/>
    </source>
</evidence>
<evidence type="ECO:0008006" key="4">
    <source>
        <dbReference type="Google" id="ProtNLM"/>
    </source>
</evidence>
<feature type="region of interest" description="Disordered" evidence="1">
    <location>
        <begin position="109"/>
        <end position="152"/>
    </location>
</feature>
<feature type="compositionally biased region" description="Acidic residues" evidence="1">
    <location>
        <begin position="402"/>
        <end position="415"/>
    </location>
</feature>
<organism evidence="2 3">
    <name type="scientific">Pleomassaria siparia CBS 279.74</name>
    <dbReference type="NCBI Taxonomy" id="1314801"/>
    <lineage>
        <taxon>Eukaryota</taxon>
        <taxon>Fungi</taxon>
        <taxon>Dikarya</taxon>
        <taxon>Ascomycota</taxon>
        <taxon>Pezizomycotina</taxon>
        <taxon>Dothideomycetes</taxon>
        <taxon>Pleosporomycetidae</taxon>
        <taxon>Pleosporales</taxon>
        <taxon>Pleomassariaceae</taxon>
        <taxon>Pleomassaria</taxon>
    </lineage>
</organism>
<evidence type="ECO:0000313" key="2">
    <source>
        <dbReference type="EMBL" id="KAF2705512.1"/>
    </source>
</evidence>
<evidence type="ECO:0000313" key="3">
    <source>
        <dbReference type="Proteomes" id="UP000799428"/>
    </source>
</evidence>
<gene>
    <name evidence="2" type="ORF">K504DRAFT_505920</name>
</gene>
<dbReference type="Proteomes" id="UP000799428">
    <property type="component" value="Unassembled WGS sequence"/>
</dbReference>
<name>A0A6G1JZ18_9PLEO</name>
<dbReference type="SUPFAM" id="SSF54695">
    <property type="entry name" value="POZ domain"/>
    <property type="match status" value="1"/>
</dbReference>
<proteinExistence type="predicted"/>
<dbReference type="AlphaFoldDB" id="A0A6G1JZ18"/>
<reference evidence="2" key="1">
    <citation type="journal article" date="2020" name="Stud. Mycol.">
        <title>101 Dothideomycetes genomes: a test case for predicting lifestyles and emergence of pathogens.</title>
        <authorList>
            <person name="Haridas S."/>
            <person name="Albert R."/>
            <person name="Binder M."/>
            <person name="Bloem J."/>
            <person name="Labutti K."/>
            <person name="Salamov A."/>
            <person name="Andreopoulos B."/>
            <person name="Baker S."/>
            <person name="Barry K."/>
            <person name="Bills G."/>
            <person name="Bluhm B."/>
            <person name="Cannon C."/>
            <person name="Castanera R."/>
            <person name="Culley D."/>
            <person name="Daum C."/>
            <person name="Ezra D."/>
            <person name="Gonzalez J."/>
            <person name="Henrissat B."/>
            <person name="Kuo A."/>
            <person name="Liang C."/>
            <person name="Lipzen A."/>
            <person name="Lutzoni F."/>
            <person name="Magnuson J."/>
            <person name="Mondo S."/>
            <person name="Nolan M."/>
            <person name="Ohm R."/>
            <person name="Pangilinan J."/>
            <person name="Park H.-J."/>
            <person name="Ramirez L."/>
            <person name="Alfaro M."/>
            <person name="Sun H."/>
            <person name="Tritt A."/>
            <person name="Yoshinaga Y."/>
            <person name="Zwiers L.-H."/>
            <person name="Turgeon B."/>
            <person name="Goodwin S."/>
            <person name="Spatafora J."/>
            <person name="Crous P."/>
            <person name="Grigoriev I."/>
        </authorList>
    </citation>
    <scope>NUCLEOTIDE SEQUENCE</scope>
    <source>
        <strain evidence="2">CBS 279.74</strain>
    </source>
</reference>
<keyword evidence="3" id="KW-1185">Reference proteome</keyword>
<protein>
    <recommendedName>
        <fullName evidence="4">BTB domain-containing protein</fullName>
    </recommendedName>
</protein>
<accession>A0A6G1JZ18</accession>
<dbReference type="EMBL" id="MU005778">
    <property type="protein sequence ID" value="KAF2705512.1"/>
    <property type="molecule type" value="Genomic_DNA"/>
</dbReference>
<dbReference type="InterPro" id="IPR011333">
    <property type="entry name" value="SKP1/BTB/POZ_sf"/>
</dbReference>
<sequence length="415" mass="45928">MNTRLLPQLPVTNPTKYTIHRYQSIMANSPLGVPPVDVNPVAPICRQRAEEAQRAEAMPLLPSPPTFGFKDGLLDVLDRVNNEFLALGIDFETPQGGREMCRLLSNLTRDGSVEGGQGDEESTVSSSLTRDGYVKGGKGDEESTVSSIDGGQDAVDDLPVYNPYLLGILSTIDARLTRIPTPSVPRMIHAPTTSNPLVQRGGEIWLHCRSAAAQGTIFTMHKAKLSIHSSKFYAYMRANPKQVLFQLDTDELTLQRVVDWIYYPTAVILDEHTTDQLLGMLIVAFTIGIPALHNLIITTLFARHTDPHTPFFPPRSLLGKIYKTSTENDTIRAFCAFLLARAGIEIYQPEVGWAIALALDVEKCMAGRSYWSEMEAADYFAEAGHGAAQKQERKNKKKPIELDETAEEQLDSEVE</sequence>